<name>A0A5B7JXY8_PORTR</name>
<sequence length="107" mass="11916">MLGFLECERWKDHIRRSTEAFILVIGHSLLSDHRYVSLKARHTGDAAASLIASRIAIMLHHLLTCAIVYLVSVPLIFKSVAVLSYGLTVPNFLLAFILVLSTLLMLV</sequence>
<keyword evidence="3" id="KW-1185">Reference proteome</keyword>
<dbReference type="EMBL" id="VSRR010124995">
    <property type="protein sequence ID" value="MPD00933.1"/>
    <property type="molecule type" value="Genomic_DNA"/>
</dbReference>
<feature type="transmembrane region" description="Helical" evidence="1">
    <location>
        <begin position="83"/>
        <end position="106"/>
    </location>
</feature>
<accession>A0A5B7JXY8</accession>
<protein>
    <submittedName>
        <fullName evidence="2">Uncharacterized protein</fullName>
    </submittedName>
</protein>
<evidence type="ECO:0000256" key="1">
    <source>
        <dbReference type="SAM" id="Phobius"/>
    </source>
</evidence>
<comment type="caution">
    <text evidence="2">The sequence shown here is derived from an EMBL/GenBank/DDBJ whole genome shotgun (WGS) entry which is preliminary data.</text>
</comment>
<dbReference type="AlphaFoldDB" id="A0A5B7JXY8"/>
<keyword evidence="1" id="KW-0472">Membrane</keyword>
<organism evidence="2 3">
    <name type="scientific">Portunus trituberculatus</name>
    <name type="common">Swimming crab</name>
    <name type="synonym">Neptunus trituberculatus</name>
    <dbReference type="NCBI Taxonomy" id="210409"/>
    <lineage>
        <taxon>Eukaryota</taxon>
        <taxon>Metazoa</taxon>
        <taxon>Ecdysozoa</taxon>
        <taxon>Arthropoda</taxon>
        <taxon>Crustacea</taxon>
        <taxon>Multicrustacea</taxon>
        <taxon>Malacostraca</taxon>
        <taxon>Eumalacostraca</taxon>
        <taxon>Eucarida</taxon>
        <taxon>Decapoda</taxon>
        <taxon>Pleocyemata</taxon>
        <taxon>Brachyura</taxon>
        <taxon>Eubrachyura</taxon>
        <taxon>Portunoidea</taxon>
        <taxon>Portunidae</taxon>
        <taxon>Portuninae</taxon>
        <taxon>Portunus</taxon>
    </lineage>
</organism>
<evidence type="ECO:0000313" key="3">
    <source>
        <dbReference type="Proteomes" id="UP000324222"/>
    </source>
</evidence>
<dbReference type="Proteomes" id="UP000324222">
    <property type="component" value="Unassembled WGS sequence"/>
</dbReference>
<gene>
    <name evidence="2" type="ORF">E2C01_096439</name>
</gene>
<proteinExistence type="predicted"/>
<evidence type="ECO:0000313" key="2">
    <source>
        <dbReference type="EMBL" id="MPD00933.1"/>
    </source>
</evidence>
<keyword evidence="1" id="KW-1133">Transmembrane helix</keyword>
<keyword evidence="1" id="KW-0812">Transmembrane</keyword>
<feature type="transmembrane region" description="Helical" evidence="1">
    <location>
        <begin position="55"/>
        <end position="77"/>
    </location>
</feature>
<reference evidence="2 3" key="1">
    <citation type="submission" date="2019-05" db="EMBL/GenBank/DDBJ databases">
        <title>Another draft genome of Portunus trituberculatus and its Hox gene families provides insights of decapod evolution.</title>
        <authorList>
            <person name="Jeong J.-H."/>
            <person name="Song I."/>
            <person name="Kim S."/>
            <person name="Choi T."/>
            <person name="Kim D."/>
            <person name="Ryu S."/>
            <person name="Kim W."/>
        </authorList>
    </citation>
    <scope>NUCLEOTIDE SEQUENCE [LARGE SCALE GENOMIC DNA]</scope>
    <source>
        <tissue evidence="2">Muscle</tissue>
    </source>
</reference>